<keyword evidence="3" id="KW-0418">Kinase</keyword>
<gene>
    <name evidence="5" type="ORF">CS062_08320</name>
</gene>
<reference evidence="5 6" key="1">
    <citation type="submission" date="2017-11" db="EMBL/GenBank/DDBJ databases">
        <title>Draft genome sequence of Mitsuaria sp. HWN-4.</title>
        <authorList>
            <person name="Gundlapally S.R."/>
        </authorList>
    </citation>
    <scope>NUCLEOTIDE SEQUENCE [LARGE SCALE GENOMIC DNA]</scope>
    <source>
        <strain evidence="5 6">HWN-4</strain>
    </source>
</reference>
<keyword evidence="6" id="KW-1185">Reference proteome</keyword>
<dbReference type="Gene3D" id="1.10.1070.20">
    <property type="match status" value="1"/>
</dbReference>
<dbReference type="Pfam" id="PF07804">
    <property type="entry name" value="HipA_C"/>
    <property type="match status" value="1"/>
</dbReference>
<name>A0A2G9CBD9_9BURK</name>
<dbReference type="EMBL" id="PEOG01000017">
    <property type="protein sequence ID" value="PIM53750.1"/>
    <property type="molecule type" value="Genomic_DNA"/>
</dbReference>
<evidence type="ECO:0000313" key="5">
    <source>
        <dbReference type="EMBL" id="PIM53750.1"/>
    </source>
</evidence>
<dbReference type="GO" id="GO:0005829">
    <property type="term" value="C:cytosol"/>
    <property type="evidence" value="ECO:0007669"/>
    <property type="project" value="TreeGrafter"/>
</dbReference>
<organism evidence="5 6">
    <name type="scientific">Roseateles chitinivorans</name>
    <dbReference type="NCBI Taxonomy" id="2917965"/>
    <lineage>
        <taxon>Bacteria</taxon>
        <taxon>Pseudomonadati</taxon>
        <taxon>Pseudomonadota</taxon>
        <taxon>Betaproteobacteria</taxon>
        <taxon>Burkholderiales</taxon>
        <taxon>Sphaerotilaceae</taxon>
        <taxon>Roseateles</taxon>
    </lineage>
</organism>
<dbReference type="Proteomes" id="UP000231501">
    <property type="component" value="Unassembled WGS sequence"/>
</dbReference>
<evidence type="ECO:0000256" key="2">
    <source>
        <dbReference type="ARBA" id="ARBA00022679"/>
    </source>
</evidence>
<comment type="caution">
    <text evidence="5">The sequence shown here is derived from an EMBL/GenBank/DDBJ whole genome shotgun (WGS) entry which is preliminary data.</text>
</comment>
<evidence type="ECO:0000259" key="4">
    <source>
        <dbReference type="Pfam" id="PF07804"/>
    </source>
</evidence>
<dbReference type="AlphaFoldDB" id="A0A2G9CBD9"/>
<dbReference type="InterPro" id="IPR052028">
    <property type="entry name" value="HipA_Ser/Thr_kinase"/>
</dbReference>
<dbReference type="InterPro" id="IPR012893">
    <property type="entry name" value="HipA-like_C"/>
</dbReference>
<dbReference type="PANTHER" id="PTHR37419">
    <property type="entry name" value="SERINE/THREONINE-PROTEIN KINASE TOXIN HIPA"/>
    <property type="match status" value="1"/>
</dbReference>
<dbReference type="GO" id="GO:0004674">
    <property type="term" value="F:protein serine/threonine kinase activity"/>
    <property type="evidence" value="ECO:0007669"/>
    <property type="project" value="TreeGrafter"/>
</dbReference>
<sequence length="429" mass="47391">MTSRSAFVWCFLPGDTQPTLCGRFTHALVANGASQGTFVYGRRYLERTDALPIDAIALPLNDSVKTTSALGGFFGAIADATPDDWGRYVIDRAYGQQASPVDYLLKSQQDHVGHLAFSRSPEQLPEWLEPWDRSWLEDACRAISALERHRPLPPELERQLLPNTGLGGARPKITIADGHWQWLVKFPSRRDSPDVPMARLEAAALTLASRCGIDAVTHEVVSVGDADVLLVRRFDRAPREGGWSRDAFLSARTLLSNGESGQRYSFFGSYPRLARELGRLSARSAADRHELFRRMVFNAVIGNGDDHDRNHGMLADEERPDAFRLAPAYDLVPALHPPRIRQQALGVGDHGAWSTRENMLSSAASFDLDVTTANALIDQVEAAALDQWEQCCREHGLTRSAVASLAKCVQRIPDTHLAADGTPILPRRV</sequence>
<comment type="similarity">
    <text evidence="1">Belongs to the HipA Ser/Thr kinase family.</text>
</comment>
<proteinExistence type="inferred from homology"/>
<evidence type="ECO:0000256" key="3">
    <source>
        <dbReference type="ARBA" id="ARBA00022777"/>
    </source>
</evidence>
<keyword evidence="2" id="KW-0808">Transferase</keyword>
<evidence type="ECO:0000313" key="6">
    <source>
        <dbReference type="Proteomes" id="UP000231501"/>
    </source>
</evidence>
<protein>
    <recommendedName>
        <fullName evidence="4">HipA-like C-terminal domain-containing protein</fullName>
    </recommendedName>
</protein>
<evidence type="ECO:0000256" key="1">
    <source>
        <dbReference type="ARBA" id="ARBA00010164"/>
    </source>
</evidence>
<accession>A0A2G9CBD9</accession>
<feature type="domain" description="HipA-like C-terminal" evidence="4">
    <location>
        <begin position="165"/>
        <end position="388"/>
    </location>
</feature>
<dbReference type="PANTHER" id="PTHR37419:SF8">
    <property type="entry name" value="TOXIN YJJJ"/>
    <property type="match status" value="1"/>
</dbReference>